<dbReference type="WBParaSite" id="TMUE_0000002107.1">
    <property type="protein sequence ID" value="TMUE_0000002107.1"/>
    <property type="gene ID" value="WBGene00297963"/>
</dbReference>
<dbReference type="PANTHER" id="PTHR13501">
    <property type="entry name" value="CHLOROPLAST 50S RIBOSOMAL PROTEIN L22-RELATED"/>
    <property type="match status" value="1"/>
</dbReference>
<protein>
    <recommendedName>
        <fullName evidence="4">Large ribosomal subunit protein uL22m</fullName>
    </recommendedName>
    <alternativeName>
        <fullName evidence="5">39S ribosomal protein L22, mitochondrial</fullName>
    </alternativeName>
</protein>
<dbReference type="InterPro" id="IPR001063">
    <property type="entry name" value="Ribosomal_uL22"/>
</dbReference>
<dbReference type="Pfam" id="PF00237">
    <property type="entry name" value="Ribosomal_L22"/>
    <property type="match status" value="1"/>
</dbReference>
<dbReference type="GO" id="GO:0006412">
    <property type="term" value="P:translation"/>
    <property type="evidence" value="ECO:0007669"/>
    <property type="project" value="InterPro"/>
</dbReference>
<dbReference type="STRING" id="70415.A0A5S6QKP2"/>
<dbReference type="InterPro" id="IPR047867">
    <property type="entry name" value="Ribosomal_uL22_bac/org-type"/>
</dbReference>
<evidence type="ECO:0000256" key="3">
    <source>
        <dbReference type="ARBA" id="ARBA00023274"/>
    </source>
</evidence>
<accession>A0A5S6QKP2</accession>
<evidence type="ECO:0000256" key="2">
    <source>
        <dbReference type="ARBA" id="ARBA00022980"/>
    </source>
</evidence>
<dbReference type="InterPro" id="IPR036394">
    <property type="entry name" value="Ribosomal_uL22_sf"/>
</dbReference>
<evidence type="ECO:0000313" key="9">
    <source>
        <dbReference type="WBParaSite" id="TMUE_2000007911.1"/>
    </source>
</evidence>
<evidence type="ECO:0000313" key="7">
    <source>
        <dbReference type="Proteomes" id="UP000046395"/>
    </source>
</evidence>
<keyword evidence="2 6" id="KW-0689">Ribosomal protein</keyword>
<proteinExistence type="inferred from homology"/>
<dbReference type="PANTHER" id="PTHR13501:SF8">
    <property type="entry name" value="LARGE RIBOSOMAL SUBUNIT PROTEIN UL22M"/>
    <property type="match status" value="1"/>
</dbReference>
<keyword evidence="3 6" id="KW-0687">Ribonucleoprotein</keyword>
<dbReference type="AlphaFoldDB" id="A0A5S6QKP2"/>
<evidence type="ECO:0000313" key="8">
    <source>
        <dbReference type="WBParaSite" id="TMUE_0000002107.1"/>
    </source>
</evidence>
<evidence type="ECO:0000256" key="1">
    <source>
        <dbReference type="ARBA" id="ARBA00009451"/>
    </source>
</evidence>
<evidence type="ECO:0000256" key="5">
    <source>
        <dbReference type="ARBA" id="ARBA00035506"/>
    </source>
</evidence>
<dbReference type="GO" id="GO:0003735">
    <property type="term" value="F:structural constituent of ribosome"/>
    <property type="evidence" value="ECO:0007669"/>
    <property type="project" value="InterPro"/>
</dbReference>
<dbReference type="Proteomes" id="UP000046395">
    <property type="component" value="Unassembled WGS sequence"/>
</dbReference>
<name>A0A5S6QKP2_TRIMR</name>
<reference evidence="7" key="1">
    <citation type="submission" date="2014-03" db="EMBL/GenBank/DDBJ databases">
        <title>The whipworm genome and dual-species transcriptomics of an intimate host-pathogen interaction.</title>
        <authorList>
            <person name="Foth B.J."/>
            <person name="Tsai I.J."/>
            <person name="Reid A.J."/>
            <person name="Bancroft A.J."/>
            <person name="Nichol S."/>
            <person name="Tracey A."/>
            <person name="Holroyd N."/>
            <person name="Cotton J.A."/>
            <person name="Stanley E.J."/>
            <person name="Zarowiecki M."/>
            <person name="Liu J.Z."/>
            <person name="Huckvale T."/>
            <person name="Cooper P.J."/>
            <person name="Grencis R.K."/>
            <person name="Berriman M."/>
        </authorList>
    </citation>
    <scope>NUCLEOTIDE SEQUENCE [LARGE SCALE GENOMIC DNA]</scope>
    <source>
        <strain evidence="7">Edinburgh</strain>
    </source>
</reference>
<dbReference type="Gene3D" id="3.90.470.10">
    <property type="entry name" value="Ribosomal protein L22/L17"/>
    <property type="match status" value="1"/>
</dbReference>
<comment type="similarity">
    <text evidence="1 6">Belongs to the universal ribosomal protein uL22 family.</text>
</comment>
<reference evidence="8 9" key="2">
    <citation type="submission" date="2019-12" db="UniProtKB">
        <authorList>
            <consortium name="WormBaseParasite"/>
        </authorList>
    </citation>
    <scope>IDENTIFICATION</scope>
</reference>
<dbReference type="WBParaSite" id="TMUE_2000007911.1">
    <property type="protein sequence ID" value="TMUE_2000007911.1"/>
    <property type="gene ID" value="WBGene00300065"/>
</dbReference>
<dbReference type="GO" id="GO:0005762">
    <property type="term" value="C:mitochondrial large ribosomal subunit"/>
    <property type="evidence" value="ECO:0007669"/>
    <property type="project" value="TreeGrafter"/>
</dbReference>
<evidence type="ECO:0000256" key="6">
    <source>
        <dbReference type="RuleBase" id="RU004005"/>
    </source>
</evidence>
<organism evidence="7 9">
    <name type="scientific">Trichuris muris</name>
    <name type="common">Mouse whipworm</name>
    <dbReference type="NCBI Taxonomy" id="70415"/>
    <lineage>
        <taxon>Eukaryota</taxon>
        <taxon>Metazoa</taxon>
        <taxon>Ecdysozoa</taxon>
        <taxon>Nematoda</taxon>
        <taxon>Enoplea</taxon>
        <taxon>Dorylaimia</taxon>
        <taxon>Trichinellida</taxon>
        <taxon>Trichuridae</taxon>
        <taxon>Trichuris</taxon>
    </lineage>
</organism>
<sequence>MWALKQLQLFGTVFLRANGCRRWKHDFVAPEWDPKDSKYGLTPEKWRYYDNVVWPPGCDDGKMPGVVFHCRENVKHSWRKMWYVCHLIRGLNIDDALAQLDCTPRKGALIMKEILLEAQRKASDEHCLHQKSNLWVAEAACRNSLIIKGLRRHARERWGIVHYRYCNVFVRLEEGKPDHETRFPLHRLGWYMLEKHVKSLRDRRIPYHP</sequence>
<dbReference type="SUPFAM" id="SSF54843">
    <property type="entry name" value="Ribosomal protein L22"/>
    <property type="match status" value="1"/>
</dbReference>
<evidence type="ECO:0000256" key="4">
    <source>
        <dbReference type="ARBA" id="ARBA00035286"/>
    </source>
</evidence>
<keyword evidence="7" id="KW-1185">Reference proteome</keyword>